<comment type="similarity">
    <text evidence="2 6">Belongs to the flagella basal body rod proteins family.</text>
</comment>
<dbReference type="Proteomes" id="UP000528457">
    <property type="component" value="Unassembled WGS sequence"/>
</dbReference>
<dbReference type="EMBL" id="JACHHT010000003">
    <property type="protein sequence ID" value="MBB6523495.1"/>
    <property type="molecule type" value="Genomic_DNA"/>
</dbReference>
<evidence type="ECO:0000256" key="2">
    <source>
        <dbReference type="ARBA" id="ARBA00009677"/>
    </source>
</evidence>
<dbReference type="NCBIfam" id="NF009280">
    <property type="entry name" value="PRK12640.1"/>
    <property type="match status" value="1"/>
</dbReference>
<dbReference type="RefSeq" id="WP_166847684.1">
    <property type="nucleotide sequence ID" value="NZ_JAAONY010000003.1"/>
</dbReference>
<sequence length="251" mass="27153">MDRALFTAMTGAKNNMLAQSNHANNLANANTQGFRADFTQARSMAVYYGEGHPSRVFSLTENPGTDFRPGPIDYTGRELDIAMNGEGFFAISAPDGTEAYSRDGALSIDINGILRNSAGHPVLGDGGFIAIPPAEKIEIASDGTISAVLLGQGVDQPVQIDRIKMVSIDHQDLEKFEDGLVRLREGGLEGATRDADVNLRLQSGYIEASNVNPVEEFTDLLSLARQYEVQVKMMRTVKENSEASARLLQSS</sequence>
<keyword evidence="9" id="KW-0966">Cell projection</keyword>
<reference evidence="9 10" key="1">
    <citation type="submission" date="2020-08" db="EMBL/GenBank/DDBJ databases">
        <title>Genomic Encyclopedia of Type Strains, Phase IV (KMG-IV): sequencing the most valuable type-strain genomes for metagenomic binning, comparative biology and taxonomic classification.</title>
        <authorList>
            <person name="Goeker M."/>
        </authorList>
    </citation>
    <scope>NUCLEOTIDE SEQUENCE [LARGE SCALE GENOMIC DNA]</scope>
    <source>
        <strain evidence="9 10">DSM 22368</strain>
    </source>
</reference>
<keyword evidence="10" id="KW-1185">Reference proteome</keyword>
<keyword evidence="3 6" id="KW-0975">Bacterial flagellum</keyword>
<dbReference type="GO" id="GO:0030694">
    <property type="term" value="C:bacterial-type flagellum basal body, rod"/>
    <property type="evidence" value="ECO:0007669"/>
    <property type="project" value="UniProtKB-UniRule"/>
</dbReference>
<dbReference type="PANTHER" id="PTHR30435:SF18">
    <property type="entry name" value="FLAGELLAR BASAL-BODY ROD PROTEIN FLGF"/>
    <property type="match status" value="1"/>
</dbReference>
<dbReference type="NCBIfam" id="TIGR03506">
    <property type="entry name" value="FlgEFG_subfam"/>
    <property type="match status" value="1"/>
</dbReference>
<evidence type="ECO:0000259" key="7">
    <source>
        <dbReference type="Pfam" id="PF06429"/>
    </source>
</evidence>
<evidence type="ECO:0000313" key="9">
    <source>
        <dbReference type="EMBL" id="MBB6523495.1"/>
    </source>
</evidence>
<dbReference type="Pfam" id="PF06429">
    <property type="entry name" value="Flg_bbr_C"/>
    <property type="match status" value="1"/>
</dbReference>
<dbReference type="SUPFAM" id="SSF117143">
    <property type="entry name" value="Flagellar hook protein flgE"/>
    <property type="match status" value="1"/>
</dbReference>
<dbReference type="AlphaFoldDB" id="A0A7X0JXT4"/>
<dbReference type="InterPro" id="IPR010930">
    <property type="entry name" value="Flg_bb/hook_C_dom"/>
</dbReference>
<feature type="domain" description="Flagellar basal-body/hook protein C-terminal" evidence="7">
    <location>
        <begin position="202"/>
        <end position="247"/>
    </location>
</feature>
<keyword evidence="9" id="KW-0969">Cilium</keyword>
<comment type="subunit">
    <text evidence="4 6">The basal body constitutes a major portion of the flagellar organelle and consists of five rings (E,L,P,S, and M) mounted on a central rod. The rod consists of about 26 subunits of FlgG in the distal portion, and FlgB, FlgC and FlgF are thought to build up the proximal portion of the rod with about 6 subunits each.</text>
</comment>
<evidence type="ECO:0000259" key="8">
    <source>
        <dbReference type="Pfam" id="PF22692"/>
    </source>
</evidence>
<comment type="subcellular location">
    <subcellularLocation>
        <location evidence="1 6">Bacterial flagellum basal body</location>
    </subcellularLocation>
</comment>
<evidence type="ECO:0000256" key="4">
    <source>
        <dbReference type="ARBA" id="ARBA00038560"/>
    </source>
</evidence>
<evidence type="ECO:0000256" key="5">
    <source>
        <dbReference type="ARBA" id="ARBA00040228"/>
    </source>
</evidence>
<evidence type="ECO:0000256" key="1">
    <source>
        <dbReference type="ARBA" id="ARBA00004117"/>
    </source>
</evidence>
<dbReference type="InterPro" id="IPR037925">
    <property type="entry name" value="FlgE/F/G-like"/>
</dbReference>
<dbReference type="InterPro" id="IPR020013">
    <property type="entry name" value="Flagellar_FlgE/F/G"/>
</dbReference>
<dbReference type="InParanoid" id="A0A7X0JXT4"/>
<protein>
    <recommendedName>
        <fullName evidence="5 6">Flagellar basal-body rod protein FlgF</fullName>
    </recommendedName>
</protein>
<proteinExistence type="inferred from homology"/>
<dbReference type="PANTHER" id="PTHR30435">
    <property type="entry name" value="FLAGELLAR PROTEIN"/>
    <property type="match status" value="1"/>
</dbReference>
<dbReference type="GO" id="GO:0071978">
    <property type="term" value="P:bacterial-type flagellum-dependent swarming motility"/>
    <property type="evidence" value="ECO:0007669"/>
    <property type="project" value="TreeGrafter"/>
</dbReference>
<organism evidence="9 10">
    <name type="scientific">Pseudoteredinibacter isoporae</name>
    <dbReference type="NCBI Taxonomy" id="570281"/>
    <lineage>
        <taxon>Bacteria</taxon>
        <taxon>Pseudomonadati</taxon>
        <taxon>Pseudomonadota</taxon>
        <taxon>Gammaproteobacteria</taxon>
        <taxon>Cellvibrionales</taxon>
        <taxon>Cellvibrionaceae</taxon>
        <taxon>Pseudoteredinibacter</taxon>
    </lineage>
</organism>
<accession>A0A7X0JXT4</accession>
<keyword evidence="9" id="KW-0282">Flagellum</keyword>
<feature type="domain" description="Flagellar hook protein FlgE/F/G-like D1" evidence="8">
    <location>
        <begin position="82"/>
        <end position="147"/>
    </location>
</feature>
<evidence type="ECO:0000313" key="10">
    <source>
        <dbReference type="Proteomes" id="UP000528457"/>
    </source>
</evidence>
<gene>
    <name evidence="9" type="ORF">HNR48_003797</name>
</gene>
<evidence type="ECO:0000256" key="6">
    <source>
        <dbReference type="RuleBase" id="RU362116"/>
    </source>
</evidence>
<dbReference type="InterPro" id="IPR053967">
    <property type="entry name" value="LlgE_F_G-like_D1"/>
</dbReference>
<name>A0A7X0JXT4_9GAMM</name>
<evidence type="ECO:0000256" key="3">
    <source>
        <dbReference type="ARBA" id="ARBA00023143"/>
    </source>
</evidence>
<dbReference type="FunCoup" id="A0A7X0JXT4">
    <property type="interactions" value="53"/>
</dbReference>
<dbReference type="Pfam" id="PF22692">
    <property type="entry name" value="LlgE_F_G_D1"/>
    <property type="match status" value="1"/>
</dbReference>
<comment type="caution">
    <text evidence="9">The sequence shown here is derived from an EMBL/GenBank/DDBJ whole genome shotgun (WGS) entry which is preliminary data.</text>
</comment>